<dbReference type="SUPFAM" id="SSF52317">
    <property type="entry name" value="Class I glutamine amidotransferase-like"/>
    <property type="match status" value="1"/>
</dbReference>
<evidence type="ECO:0008006" key="3">
    <source>
        <dbReference type="Google" id="ProtNLM"/>
    </source>
</evidence>
<dbReference type="Gene3D" id="3.40.50.880">
    <property type="match status" value="1"/>
</dbReference>
<proteinExistence type="predicted"/>
<protein>
    <recommendedName>
        <fullName evidence="3">PIG-L family deacetylase</fullName>
    </recommendedName>
</protein>
<dbReference type="Proteomes" id="UP000264071">
    <property type="component" value="Unassembled WGS sequence"/>
</dbReference>
<dbReference type="InterPro" id="IPR029062">
    <property type="entry name" value="Class_I_gatase-like"/>
</dbReference>
<dbReference type="GO" id="GO:0016811">
    <property type="term" value="F:hydrolase activity, acting on carbon-nitrogen (but not peptide) bonds, in linear amides"/>
    <property type="evidence" value="ECO:0007669"/>
    <property type="project" value="TreeGrafter"/>
</dbReference>
<organism evidence="1 2">
    <name type="scientific">Gemmatimonas aurantiaca</name>
    <dbReference type="NCBI Taxonomy" id="173480"/>
    <lineage>
        <taxon>Bacteria</taxon>
        <taxon>Pseudomonadati</taxon>
        <taxon>Gemmatimonadota</taxon>
        <taxon>Gemmatimonadia</taxon>
        <taxon>Gemmatimonadales</taxon>
        <taxon>Gemmatimonadaceae</taxon>
        <taxon>Gemmatimonas</taxon>
    </lineage>
</organism>
<dbReference type="EMBL" id="DPIY01000001">
    <property type="protein sequence ID" value="HCT55849.1"/>
    <property type="molecule type" value="Genomic_DNA"/>
</dbReference>
<dbReference type="AlphaFoldDB" id="A0A3D4V403"/>
<comment type="caution">
    <text evidence="1">The sequence shown here is derived from an EMBL/GenBank/DDBJ whole genome shotgun (WGS) entry which is preliminary data.</text>
</comment>
<dbReference type="Pfam" id="PF02585">
    <property type="entry name" value="PIG-L"/>
    <property type="match status" value="1"/>
</dbReference>
<evidence type="ECO:0000313" key="2">
    <source>
        <dbReference type="Proteomes" id="UP000264071"/>
    </source>
</evidence>
<reference evidence="1 2" key="1">
    <citation type="journal article" date="2018" name="Nat. Biotechnol.">
        <title>A standardized bacterial taxonomy based on genome phylogeny substantially revises the tree of life.</title>
        <authorList>
            <person name="Parks D.H."/>
            <person name="Chuvochina M."/>
            <person name="Waite D.W."/>
            <person name="Rinke C."/>
            <person name="Skarshewski A."/>
            <person name="Chaumeil P.A."/>
            <person name="Hugenholtz P."/>
        </authorList>
    </citation>
    <scope>NUCLEOTIDE SEQUENCE [LARGE SCALE GENOMIC DNA]</scope>
    <source>
        <strain evidence="1">UBA8844</strain>
    </source>
</reference>
<name>A0A3D4V403_9BACT</name>
<dbReference type="InterPro" id="IPR024078">
    <property type="entry name" value="LmbE-like_dom_sf"/>
</dbReference>
<dbReference type="Gene3D" id="3.40.50.10320">
    <property type="entry name" value="LmbE-like"/>
    <property type="match status" value="1"/>
</dbReference>
<dbReference type="SUPFAM" id="SSF102588">
    <property type="entry name" value="LmbE-like"/>
    <property type="match status" value="1"/>
</dbReference>
<accession>A0A3D4V403</accession>
<sequence length="909" mass="98339">MMMTRQLLQSGARLMGRMGVTNAAAIAAAFVLSAPIMSARAQSNGNGGPDRGAAKLGSTLAGIGTTGRVLTIAAHPDDEDTPIIAWLARARHVETAYLSLTRGDGGQNLIGNELGEPLGAIRTQELLAARRIDGGRQFFTRAYDFGFSKNAEETYLHWPKDSILGDVVRVVRAYRPQVIVAFFSGTPRDGHGHHQVSGLLAREAYDLAGDTVRFPVRDYGLPWTPQKFYRSARQAPDSASLRVNTGEYDALLGRSYYEIAAESRSQHKSQGFGVLQRKGVMWAYLSREASRVGPDDARSERSVFDGIDTTWTPLRAKLPTAVVPTLDSALAALAMVRGVYRADNPSALVTPLAAVLRQLRAVRNTLGSGPALLIGEGIGRPAQVRARPAQQADPALWDALSLTIDRTSDALVEAAGIAVEASAPQGTFPVREAEKENVNDSLPVTISVFNRGRATVRVTGGFISGLGMRANERGSIDVAPDSTGVLQRYAVAFGPNSPWWRQQGRSGKDWFLMPIDARDEVQQEARVSTMAEVALLIAEVSVSVTTPIVYRFADPIKGDQQIPVAAVPGITVNLASAIEYIRAGVPVDRLVNVRVQSSYPHETSVRVRLEVPKGLLADSVQRVRTLPAQGGTMVSFRLRGVLPEGAHQLLVAGFHENVPAMRGVYPISYDHITPMRLYGTSAMAFSAVSVKLPARARVGYIAGVADAGIDALRQLDITVEKLEPSMLGSTDLSRFSSIVVGPRAYEASEELVKQNPRLLEYANRGGTLVVQYGAQDMSRFANVMPYPLQWTRPAARVTMEQAPVNMLQPTHPLLTTPNRLTASDWDGWVQERATYMPSTIDRRYTSLLSMNDPGEPANTGALLVAPVGKGRYVYVTLALFRQLPMGVPGAARILTNLVNGQAPVVMPKM</sequence>
<gene>
    <name evidence="1" type="ORF">DGD08_01410</name>
</gene>
<dbReference type="InterPro" id="IPR003737">
    <property type="entry name" value="GlcNAc_PI_deacetylase-related"/>
</dbReference>
<dbReference type="PANTHER" id="PTHR12993:SF11">
    <property type="entry name" value="N-ACETYLGLUCOSAMINYL-PHOSPHATIDYLINOSITOL DE-N-ACETYLASE"/>
    <property type="match status" value="1"/>
</dbReference>
<evidence type="ECO:0000313" key="1">
    <source>
        <dbReference type="EMBL" id="HCT55849.1"/>
    </source>
</evidence>
<dbReference type="PANTHER" id="PTHR12993">
    <property type="entry name" value="N-ACETYLGLUCOSAMINYL-PHOSPHATIDYLINOSITOL DE-N-ACETYLASE-RELATED"/>
    <property type="match status" value="1"/>
</dbReference>